<evidence type="ECO:0000259" key="6">
    <source>
        <dbReference type="Pfam" id="PF01957"/>
    </source>
</evidence>
<dbReference type="Proteomes" id="UP001165586">
    <property type="component" value="Unassembled WGS sequence"/>
</dbReference>
<evidence type="ECO:0000313" key="7">
    <source>
        <dbReference type="EMBL" id="MCS5733370.1"/>
    </source>
</evidence>
<keyword evidence="4 5" id="KW-0472">Membrane</keyword>
<dbReference type="RefSeq" id="WP_259538189.1">
    <property type="nucleotide sequence ID" value="NZ_JANLCJ010000002.1"/>
</dbReference>
<dbReference type="PANTHER" id="PTHR33507:SF3">
    <property type="entry name" value="INNER MEMBRANE PROTEIN YBBJ"/>
    <property type="match status" value="1"/>
</dbReference>
<dbReference type="InterPro" id="IPR002810">
    <property type="entry name" value="NfeD-like_C"/>
</dbReference>
<dbReference type="InterPro" id="IPR052165">
    <property type="entry name" value="Membrane_assoc_protease"/>
</dbReference>
<feature type="domain" description="NfeD-like C-terminal" evidence="6">
    <location>
        <begin position="89"/>
        <end position="151"/>
    </location>
</feature>
<evidence type="ECO:0000256" key="1">
    <source>
        <dbReference type="ARBA" id="ARBA00004141"/>
    </source>
</evidence>
<comment type="caution">
    <text evidence="7">The sequence shown here is derived from an EMBL/GenBank/DDBJ whole genome shotgun (WGS) entry which is preliminary data.</text>
</comment>
<proteinExistence type="predicted"/>
<evidence type="ECO:0000256" key="3">
    <source>
        <dbReference type="ARBA" id="ARBA00022989"/>
    </source>
</evidence>
<name>A0ABT2GZJ0_9MICO</name>
<dbReference type="InterPro" id="IPR012340">
    <property type="entry name" value="NA-bd_OB-fold"/>
</dbReference>
<feature type="transmembrane region" description="Helical" evidence="5">
    <location>
        <begin position="12"/>
        <end position="40"/>
    </location>
</feature>
<dbReference type="PANTHER" id="PTHR33507">
    <property type="entry name" value="INNER MEMBRANE PROTEIN YBBJ"/>
    <property type="match status" value="1"/>
</dbReference>
<organism evidence="7 8">
    <name type="scientific">Herbiconiux daphne</name>
    <dbReference type="NCBI Taxonomy" id="2970914"/>
    <lineage>
        <taxon>Bacteria</taxon>
        <taxon>Bacillati</taxon>
        <taxon>Actinomycetota</taxon>
        <taxon>Actinomycetes</taxon>
        <taxon>Micrococcales</taxon>
        <taxon>Microbacteriaceae</taxon>
        <taxon>Herbiconiux</taxon>
    </lineage>
</organism>
<keyword evidence="2 5" id="KW-0812">Transmembrane</keyword>
<sequence length="162" mass="17700">MLEFLDSYAWIFWLGLILIFIVVEMLTLEFTFLMIAIGSLGGLIAGVFGAPWYIQIVVAAVVSLLLLLTLRPPLLRLLKRGGDPARSNVDALLGLEGVVVDEVTPTRGQVKLANGDLWTARVSPLTEHRELTRGEHVLVTAIDGATAVVVPSERTERKEPSL</sequence>
<comment type="subcellular location">
    <subcellularLocation>
        <location evidence="1">Membrane</location>
        <topology evidence="1">Multi-pass membrane protein</topology>
    </subcellularLocation>
</comment>
<evidence type="ECO:0000256" key="2">
    <source>
        <dbReference type="ARBA" id="ARBA00022692"/>
    </source>
</evidence>
<reference evidence="7" key="1">
    <citation type="submission" date="2022-08" db="EMBL/GenBank/DDBJ databases">
        <authorList>
            <person name="Deng Y."/>
            <person name="Han X.-F."/>
            <person name="Zhang Y.-Q."/>
        </authorList>
    </citation>
    <scope>NUCLEOTIDE SEQUENCE</scope>
    <source>
        <strain evidence="7">CPCC 203386</strain>
    </source>
</reference>
<dbReference type="EMBL" id="JANLCJ010000002">
    <property type="protein sequence ID" value="MCS5733370.1"/>
    <property type="molecule type" value="Genomic_DNA"/>
</dbReference>
<keyword evidence="3 5" id="KW-1133">Transmembrane helix</keyword>
<evidence type="ECO:0000256" key="4">
    <source>
        <dbReference type="ARBA" id="ARBA00023136"/>
    </source>
</evidence>
<evidence type="ECO:0000256" key="5">
    <source>
        <dbReference type="SAM" id="Phobius"/>
    </source>
</evidence>
<accession>A0ABT2GZJ0</accession>
<evidence type="ECO:0000313" key="8">
    <source>
        <dbReference type="Proteomes" id="UP001165586"/>
    </source>
</evidence>
<keyword evidence="8" id="KW-1185">Reference proteome</keyword>
<feature type="transmembrane region" description="Helical" evidence="5">
    <location>
        <begin position="52"/>
        <end position="70"/>
    </location>
</feature>
<dbReference type="Pfam" id="PF01957">
    <property type="entry name" value="NfeD"/>
    <property type="match status" value="1"/>
</dbReference>
<protein>
    <submittedName>
        <fullName evidence="7">NfeD family protein</fullName>
    </submittedName>
</protein>
<dbReference type="SUPFAM" id="SSF141322">
    <property type="entry name" value="NfeD domain-like"/>
    <property type="match status" value="1"/>
</dbReference>
<gene>
    <name evidence="7" type="ORF">N1032_06425</name>
</gene>
<dbReference type="Gene3D" id="2.40.50.140">
    <property type="entry name" value="Nucleic acid-binding proteins"/>
    <property type="match status" value="1"/>
</dbReference>